<dbReference type="SUPFAM" id="SSF48179">
    <property type="entry name" value="6-phosphogluconate dehydrogenase C-terminal domain-like"/>
    <property type="match status" value="1"/>
</dbReference>
<dbReference type="NCBIfam" id="TIGR00745">
    <property type="entry name" value="apbA_panE"/>
    <property type="match status" value="1"/>
</dbReference>
<dbReference type="FunFam" id="1.10.1040.10:FF:000017">
    <property type="entry name" value="2-dehydropantoate 2-reductase"/>
    <property type="match status" value="1"/>
</dbReference>
<dbReference type="SUPFAM" id="SSF51735">
    <property type="entry name" value="NAD(P)-binding Rossmann-fold domains"/>
    <property type="match status" value="1"/>
</dbReference>
<dbReference type="UniPathway" id="UPA00028">
    <property type="reaction ID" value="UER00004"/>
</dbReference>
<dbReference type="AlphaFoldDB" id="A0A0S7BGB5"/>
<keyword evidence="4" id="KW-0566">Pantothenate biosynthesis</keyword>
<comment type="catalytic activity">
    <reaction evidence="4">
        <text>(R)-pantoate + NADP(+) = 2-dehydropantoate + NADPH + H(+)</text>
        <dbReference type="Rhea" id="RHEA:16233"/>
        <dbReference type="ChEBI" id="CHEBI:11561"/>
        <dbReference type="ChEBI" id="CHEBI:15378"/>
        <dbReference type="ChEBI" id="CHEBI:15980"/>
        <dbReference type="ChEBI" id="CHEBI:57783"/>
        <dbReference type="ChEBI" id="CHEBI:58349"/>
        <dbReference type="EC" id="1.1.1.169"/>
    </reaction>
</comment>
<dbReference type="OrthoDB" id="9793586at2"/>
<organism evidence="7">
    <name type="scientific">Longilinea arvoryzae</name>
    <dbReference type="NCBI Taxonomy" id="360412"/>
    <lineage>
        <taxon>Bacteria</taxon>
        <taxon>Bacillati</taxon>
        <taxon>Chloroflexota</taxon>
        <taxon>Anaerolineae</taxon>
        <taxon>Anaerolineales</taxon>
        <taxon>Anaerolineaceae</taxon>
        <taxon>Longilinea</taxon>
    </lineage>
</organism>
<dbReference type="InterPro" id="IPR036291">
    <property type="entry name" value="NAD(P)-bd_dom_sf"/>
</dbReference>
<comment type="pathway">
    <text evidence="4">Cofactor biosynthesis; (R)-pantothenate biosynthesis; (R)-pantoate from 3-methyl-2-oxobutanoate: step 2/2.</text>
</comment>
<dbReference type="PANTHER" id="PTHR21708">
    <property type="entry name" value="PROBABLE 2-DEHYDROPANTOATE 2-REDUCTASE"/>
    <property type="match status" value="1"/>
</dbReference>
<dbReference type="InterPro" id="IPR003710">
    <property type="entry name" value="ApbA"/>
</dbReference>
<evidence type="ECO:0000259" key="5">
    <source>
        <dbReference type="Pfam" id="PF02558"/>
    </source>
</evidence>
<evidence type="ECO:0000256" key="3">
    <source>
        <dbReference type="ARBA" id="ARBA00023002"/>
    </source>
</evidence>
<dbReference type="RefSeq" id="WP_075072425.1">
    <property type="nucleotide sequence ID" value="NZ_DF967972.1"/>
</dbReference>
<feature type="domain" description="Ketopantoate reductase C-terminal" evidence="6">
    <location>
        <begin position="179"/>
        <end position="299"/>
    </location>
</feature>
<dbReference type="NCBIfam" id="NF005091">
    <property type="entry name" value="PRK06522.2-2"/>
    <property type="match status" value="1"/>
</dbReference>
<feature type="domain" description="Ketopantoate reductase N-terminal" evidence="5">
    <location>
        <begin position="3"/>
        <end position="152"/>
    </location>
</feature>
<dbReference type="GO" id="GO:0008677">
    <property type="term" value="F:2-dehydropantoate 2-reductase activity"/>
    <property type="evidence" value="ECO:0007669"/>
    <property type="project" value="UniProtKB-EC"/>
</dbReference>
<dbReference type="InterPro" id="IPR051402">
    <property type="entry name" value="KPR-Related"/>
</dbReference>
<dbReference type="InterPro" id="IPR008927">
    <property type="entry name" value="6-PGluconate_DH-like_C_sf"/>
</dbReference>
<evidence type="ECO:0000256" key="2">
    <source>
        <dbReference type="ARBA" id="ARBA00022857"/>
    </source>
</evidence>
<dbReference type="InterPro" id="IPR013328">
    <property type="entry name" value="6PGD_dom2"/>
</dbReference>
<dbReference type="PANTHER" id="PTHR21708:SF26">
    <property type="entry name" value="2-DEHYDROPANTOATE 2-REDUCTASE"/>
    <property type="match status" value="1"/>
</dbReference>
<proteinExistence type="inferred from homology"/>
<comment type="similarity">
    <text evidence="1 4">Belongs to the ketopantoate reductase family.</text>
</comment>
<dbReference type="FunFam" id="3.40.50.720:FF:000307">
    <property type="entry name" value="2-dehydropantoate 2-reductase"/>
    <property type="match status" value="1"/>
</dbReference>
<sequence length="314" mass="33166">MRIAVYGTGAVGGYYGGRLAQAGHDVTFIARGENLRALQTNGLRIDSTLGDFHLNPVKAVSDPAEIGGVDVVIPGVKTWQLPPILPGMAKLVGPETIIVTVQNGVDSHLVIGEALGHEHVIAGITRLFSTLVEPGHIVHGGGAAQFLIGELDGSLTPRVQRFYETLKATHGITAELTTDIQTELWAKLVMITSFGGVGSVTRAPIGVLLSVPQTRALLEGSIREIAAVAASQGHPLAADVLEKSLAFFKGQPYLGTSSLQRDVMAGKRSELDSLIGTVVRLAHEKNVPAPVNETIYAALLPTELKARGELEFTI</sequence>
<accession>A0A0S7BGB5</accession>
<keyword evidence="2 4" id="KW-0521">NADP</keyword>
<dbReference type="Pfam" id="PF08546">
    <property type="entry name" value="ApbA_C"/>
    <property type="match status" value="1"/>
</dbReference>
<dbReference type="Pfam" id="PF02558">
    <property type="entry name" value="ApbA"/>
    <property type="match status" value="1"/>
</dbReference>
<dbReference type="InterPro" id="IPR013752">
    <property type="entry name" value="KPA_reductase"/>
</dbReference>
<evidence type="ECO:0000313" key="7">
    <source>
        <dbReference type="EMBL" id="GAP13058.1"/>
    </source>
</evidence>
<dbReference type="EC" id="1.1.1.169" evidence="4"/>
<keyword evidence="3 4" id="KW-0560">Oxidoreductase</keyword>
<dbReference type="EMBL" id="DF967972">
    <property type="protein sequence ID" value="GAP13058.1"/>
    <property type="molecule type" value="Genomic_DNA"/>
</dbReference>
<dbReference type="InterPro" id="IPR013332">
    <property type="entry name" value="KPR_N"/>
</dbReference>
<evidence type="ECO:0000259" key="6">
    <source>
        <dbReference type="Pfam" id="PF08546"/>
    </source>
</evidence>
<dbReference type="GO" id="GO:0005737">
    <property type="term" value="C:cytoplasm"/>
    <property type="evidence" value="ECO:0007669"/>
    <property type="project" value="TreeGrafter"/>
</dbReference>
<dbReference type="GO" id="GO:0015940">
    <property type="term" value="P:pantothenate biosynthetic process"/>
    <property type="evidence" value="ECO:0007669"/>
    <property type="project" value="UniProtKB-UniPathway"/>
</dbReference>
<evidence type="ECO:0000256" key="4">
    <source>
        <dbReference type="RuleBase" id="RU362068"/>
    </source>
</evidence>
<keyword evidence="8" id="KW-1185">Reference proteome</keyword>
<dbReference type="Gene3D" id="1.10.1040.10">
    <property type="entry name" value="N-(1-d-carboxylethyl)-l-norvaline Dehydrogenase, domain 2"/>
    <property type="match status" value="1"/>
</dbReference>
<dbReference type="Gene3D" id="3.40.50.720">
    <property type="entry name" value="NAD(P)-binding Rossmann-like Domain"/>
    <property type="match status" value="1"/>
</dbReference>
<protein>
    <recommendedName>
        <fullName evidence="4">2-dehydropantoate 2-reductase</fullName>
        <ecNumber evidence="4">1.1.1.169</ecNumber>
    </recommendedName>
    <alternativeName>
        <fullName evidence="4">Ketopantoate reductase</fullName>
    </alternativeName>
</protein>
<reference evidence="7" key="1">
    <citation type="submission" date="2015-07" db="EMBL/GenBank/DDBJ databases">
        <title>Draft Genome Sequences of Anaerolinea thermolimosa IMO-1, Bellilinea caldifistulae GOMI-1, Leptolinea tardivitalis YMTK-2, Levilinea saccharolytica KIBI-1,Longilinea arvoryzae KOME-1, Previously Described as Members of the Anaerolineaceae (Chloroflexi).</title>
        <authorList>
            <person name="Sekiguchi Y."/>
            <person name="Ohashi A."/>
            <person name="Matsuura N."/>
            <person name="Tourlousse M.D."/>
        </authorList>
    </citation>
    <scope>NUCLEOTIDE SEQUENCE [LARGE SCALE GENOMIC DNA]</scope>
    <source>
        <strain evidence="7">KOME-1</strain>
    </source>
</reference>
<name>A0A0S7BGB5_9CHLR</name>
<evidence type="ECO:0000313" key="8">
    <source>
        <dbReference type="Proteomes" id="UP000055060"/>
    </source>
</evidence>
<dbReference type="STRING" id="360412.LARV_00800"/>
<comment type="function">
    <text evidence="4">Catalyzes the NADPH-dependent reduction of ketopantoate into pantoic acid.</text>
</comment>
<gene>
    <name evidence="7" type="ORF">LARV_00800</name>
</gene>
<evidence type="ECO:0000256" key="1">
    <source>
        <dbReference type="ARBA" id="ARBA00007870"/>
    </source>
</evidence>
<dbReference type="Proteomes" id="UP000055060">
    <property type="component" value="Unassembled WGS sequence"/>
</dbReference>